<gene>
    <name evidence="4" type="ORF">Tci_438460</name>
</gene>
<dbReference type="Pfam" id="PF22936">
    <property type="entry name" value="Pol_BBD"/>
    <property type="match status" value="1"/>
</dbReference>
<feature type="compositionally biased region" description="Polar residues" evidence="1">
    <location>
        <begin position="265"/>
        <end position="274"/>
    </location>
</feature>
<evidence type="ECO:0000313" key="4">
    <source>
        <dbReference type="EMBL" id="GEY66486.1"/>
    </source>
</evidence>
<dbReference type="EMBL" id="BKCJ010198256">
    <property type="protein sequence ID" value="GEY66486.1"/>
    <property type="molecule type" value="Genomic_DNA"/>
</dbReference>
<organism evidence="4">
    <name type="scientific">Tanacetum cinerariifolium</name>
    <name type="common">Dalmatian daisy</name>
    <name type="synonym">Chrysanthemum cinerariifolium</name>
    <dbReference type="NCBI Taxonomy" id="118510"/>
    <lineage>
        <taxon>Eukaryota</taxon>
        <taxon>Viridiplantae</taxon>
        <taxon>Streptophyta</taxon>
        <taxon>Embryophyta</taxon>
        <taxon>Tracheophyta</taxon>
        <taxon>Spermatophyta</taxon>
        <taxon>Magnoliopsida</taxon>
        <taxon>eudicotyledons</taxon>
        <taxon>Gunneridae</taxon>
        <taxon>Pentapetalae</taxon>
        <taxon>asterids</taxon>
        <taxon>campanulids</taxon>
        <taxon>Asterales</taxon>
        <taxon>Asteraceae</taxon>
        <taxon>Asteroideae</taxon>
        <taxon>Anthemideae</taxon>
        <taxon>Anthemidinae</taxon>
        <taxon>Tanacetum</taxon>
    </lineage>
</organism>
<keyword evidence="2" id="KW-1133">Transmembrane helix</keyword>
<keyword evidence="2" id="KW-0472">Membrane</keyword>
<feature type="transmembrane region" description="Helical" evidence="2">
    <location>
        <begin position="68"/>
        <end position="88"/>
    </location>
</feature>
<evidence type="ECO:0000256" key="1">
    <source>
        <dbReference type="SAM" id="MobiDB-lite"/>
    </source>
</evidence>
<evidence type="ECO:0000256" key="2">
    <source>
        <dbReference type="SAM" id="Phobius"/>
    </source>
</evidence>
<sequence length="540" mass="61494">EDDNLREKLLKVILLIAKIEALKDNFTPSSKFLNKTSSTFPKSVLEETNTVDDSLPKFENFFLTWKRLVVAVPLLILIYLFQIMKLSLSLTVILKRLVCPPTDKSDFTYKEFADELTHIISPPEYDCFYFRNLPDPGEWISSLNFRIRKNLSSTTRVNLPVEDDHSPLLAYVVWIFLAYLTYPVIPPHLYSFRNEDTIFDPGITINHFYLFKPGLSHRCGSVKKFNTHRSHLNACPMLIHGLNNPILDVLLQLNERDLNNKSDVFESSSDGSVNESEKDNNQANDRVDKRDWNGMMTQKLGDGFEFKKKACFVCGSLYHLIKDCNFYENKMVGTSVLNNEGTATGQRKVRPVWNNAKRVNHQNFSNNLTHPHPRRNFVPIAVITKSGKVPVNTTKQSSPRAAASTSTARYVHTAATRQTMNVVSVVQGNGEMLLSPQHARFGDQQEILLIISLKTVDHTCLKDLTMLIFKADSSQQWLGHMTGNKSFLTDYQEIDRGFVAFGGSPKGGKFSRKVTIRTGKLDFEDVYFVKELKFNLFSVS</sequence>
<dbReference type="InterPro" id="IPR054722">
    <property type="entry name" value="PolX-like_BBD"/>
</dbReference>
<accession>A0A699HS00</accession>
<protein>
    <submittedName>
        <fullName evidence="4">Ribonuclease H-like domain-containing protein</fullName>
    </submittedName>
</protein>
<dbReference type="AlphaFoldDB" id="A0A699HS00"/>
<feature type="domain" description="Retrovirus-related Pol polyprotein from transposon TNT 1-94-like beta-barrel" evidence="3">
    <location>
        <begin position="480"/>
        <end position="540"/>
    </location>
</feature>
<feature type="transmembrane region" description="Helical" evidence="2">
    <location>
        <begin position="168"/>
        <end position="185"/>
    </location>
</feature>
<evidence type="ECO:0000259" key="3">
    <source>
        <dbReference type="Pfam" id="PF22936"/>
    </source>
</evidence>
<reference evidence="4" key="1">
    <citation type="journal article" date="2019" name="Sci. Rep.">
        <title>Draft genome of Tanacetum cinerariifolium, the natural source of mosquito coil.</title>
        <authorList>
            <person name="Yamashiro T."/>
            <person name="Shiraishi A."/>
            <person name="Satake H."/>
            <person name="Nakayama K."/>
        </authorList>
    </citation>
    <scope>NUCLEOTIDE SEQUENCE</scope>
</reference>
<comment type="caution">
    <text evidence="4">The sequence shown here is derived from an EMBL/GenBank/DDBJ whole genome shotgun (WGS) entry which is preliminary data.</text>
</comment>
<name>A0A699HS00_TANCI</name>
<feature type="non-terminal residue" evidence="4">
    <location>
        <position position="1"/>
    </location>
</feature>
<feature type="region of interest" description="Disordered" evidence="1">
    <location>
        <begin position="264"/>
        <end position="291"/>
    </location>
</feature>
<keyword evidence="2" id="KW-0812">Transmembrane</keyword>
<feature type="compositionally biased region" description="Basic and acidic residues" evidence="1">
    <location>
        <begin position="275"/>
        <end position="291"/>
    </location>
</feature>
<proteinExistence type="predicted"/>